<organism evidence="1 2">
    <name type="scientific">Bradyrhizobium macuxiense</name>
    <dbReference type="NCBI Taxonomy" id="1755647"/>
    <lineage>
        <taxon>Bacteria</taxon>
        <taxon>Pseudomonadati</taxon>
        <taxon>Pseudomonadota</taxon>
        <taxon>Alphaproteobacteria</taxon>
        <taxon>Hyphomicrobiales</taxon>
        <taxon>Nitrobacteraceae</taxon>
        <taxon>Bradyrhizobium</taxon>
    </lineage>
</organism>
<sequence>MMMVAALIMGVAIEPRPCRVKVGFVIPGRVLRANPEVVARDSGFDAGASPSDAQLRTGE</sequence>
<dbReference type="Proteomes" id="UP000057737">
    <property type="component" value="Unassembled WGS sequence"/>
</dbReference>
<evidence type="ECO:0000313" key="2">
    <source>
        <dbReference type="Proteomes" id="UP000057737"/>
    </source>
</evidence>
<keyword evidence="2" id="KW-1185">Reference proteome</keyword>
<protein>
    <submittedName>
        <fullName evidence="1">Uncharacterized protein</fullName>
    </submittedName>
</protein>
<reference evidence="1 2" key="1">
    <citation type="submission" date="2015-11" db="EMBL/GenBank/DDBJ databases">
        <title>Draft Genome Sequence of the Strain BR 10303 (Bradyrhizobium sp.) isolated from nodules of Centrolobium paraense.</title>
        <authorList>
            <person name="Zelli J.E."/>
            <person name="Simoes-Araujo J.L."/>
            <person name="Barauna A.C."/>
            <person name="Silva K."/>
        </authorList>
    </citation>
    <scope>NUCLEOTIDE SEQUENCE [LARGE SCALE GENOMIC DNA]</scope>
    <source>
        <strain evidence="1 2">BR 10303</strain>
    </source>
</reference>
<dbReference type="AlphaFoldDB" id="A0A109JSB6"/>
<dbReference type="EMBL" id="LNCU01000072">
    <property type="protein sequence ID" value="KWV54258.1"/>
    <property type="molecule type" value="Genomic_DNA"/>
</dbReference>
<name>A0A109JSB6_9BRAD</name>
<proteinExistence type="predicted"/>
<evidence type="ECO:0000313" key="1">
    <source>
        <dbReference type="EMBL" id="KWV54258.1"/>
    </source>
</evidence>
<accession>A0A109JSB6</accession>
<gene>
    <name evidence="1" type="ORF">AS156_00555</name>
</gene>
<comment type="caution">
    <text evidence="1">The sequence shown here is derived from an EMBL/GenBank/DDBJ whole genome shotgun (WGS) entry which is preliminary data.</text>
</comment>